<evidence type="ECO:0000259" key="1">
    <source>
        <dbReference type="Pfam" id="PF14326"/>
    </source>
</evidence>
<comment type="caution">
    <text evidence="2">The sequence shown here is derived from an EMBL/GenBank/DDBJ whole genome shotgun (WGS) entry which is preliminary data.</text>
</comment>
<proteinExistence type="predicted"/>
<accession>A0A6B3NC42</accession>
<reference evidence="2" key="1">
    <citation type="submission" date="2019-11" db="EMBL/GenBank/DDBJ databases">
        <title>Genomic insights into an expanded diversity of filamentous marine cyanobacteria reveals the extraordinary biosynthetic potential of Moorea and Okeania.</title>
        <authorList>
            <person name="Ferreira Leao T."/>
            <person name="Wang M."/>
            <person name="Moss N."/>
            <person name="Da Silva R."/>
            <person name="Sanders J."/>
            <person name="Nurk S."/>
            <person name="Gurevich A."/>
            <person name="Humphrey G."/>
            <person name="Reher R."/>
            <person name="Zhu Q."/>
            <person name="Belda-Ferre P."/>
            <person name="Glukhov E."/>
            <person name="Rex R."/>
            <person name="Dorrestein P.C."/>
            <person name="Knight R."/>
            <person name="Pevzner P."/>
            <person name="Gerwick W.H."/>
            <person name="Gerwick L."/>
        </authorList>
    </citation>
    <scope>NUCLEOTIDE SEQUENCE</scope>
    <source>
        <strain evidence="2">SIO1C4</strain>
    </source>
</reference>
<name>A0A6B3NC42_9CYAN</name>
<dbReference type="Pfam" id="PF14326">
    <property type="entry name" value="DUF4384"/>
    <property type="match status" value="1"/>
</dbReference>
<feature type="domain" description="DUF4384" evidence="1">
    <location>
        <begin position="169"/>
        <end position="246"/>
    </location>
</feature>
<dbReference type="InterPro" id="IPR025493">
    <property type="entry name" value="DUF4384"/>
</dbReference>
<dbReference type="AlphaFoldDB" id="A0A6B3NC42"/>
<dbReference type="EMBL" id="JAAHFQ010000310">
    <property type="protein sequence ID" value="NER29113.1"/>
    <property type="molecule type" value="Genomic_DNA"/>
</dbReference>
<protein>
    <submittedName>
        <fullName evidence="2">DUF4384 domain-containing protein</fullName>
    </submittedName>
</protein>
<gene>
    <name evidence="2" type="ORF">F6J89_16120</name>
</gene>
<sequence length="294" mass="34161">MNLPRYQEHEEDFLKAMANRFGFSGKTWDVFMERFREKNINSLDKDIAVYLEAELIEGIKESADHTTLPATILRDRLKVICNKLEAEGCDYQGKIKGKWKIAKHWLREELYPQWLKQHRLITLSREQLWQQLWEQANHTDKIQPVLFPKPLPTLEMGEAEMSQEESLSFPLNSKIRLEVNLESAGYLLLLEKGTSGKIYCLCPSGFAPEPQHSGGLFILPQHNTRHKSFKLTGSPGEEEIVAVITKDVPGLDWLPKPDEKLLQLREEHLMGLLEYLSDYRDCQLLRMVYRVTVL</sequence>
<evidence type="ECO:0000313" key="2">
    <source>
        <dbReference type="EMBL" id="NER29113.1"/>
    </source>
</evidence>
<organism evidence="2">
    <name type="scientific">Symploca sp. SIO1C4</name>
    <dbReference type="NCBI Taxonomy" id="2607765"/>
    <lineage>
        <taxon>Bacteria</taxon>
        <taxon>Bacillati</taxon>
        <taxon>Cyanobacteriota</taxon>
        <taxon>Cyanophyceae</taxon>
        <taxon>Coleofasciculales</taxon>
        <taxon>Coleofasciculaceae</taxon>
        <taxon>Symploca</taxon>
    </lineage>
</organism>